<feature type="compositionally biased region" description="Polar residues" evidence="9">
    <location>
        <begin position="26"/>
        <end position="45"/>
    </location>
</feature>
<keyword evidence="12" id="KW-1185">Reference proteome</keyword>
<evidence type="ECO:0000256" key="8">
    <source>
        <dbReference type="ARBA" id="ARBA00023136"/>
    </source>
</evidence>
<feature type="transmembrane region" description="Helical" evidence="10">
    <location>
        <begin position="319"/>
        <end position="338"/>
    </location>
</feature>
<protein>
    <recommendedName>
        <fullName evidence="13">Oligopeptide transporter</fullName>
    </recommendedName>
</protein>
<feature type="transmembrane region" description="Helical" evidence="10">
    <location>
        <begin position="170"/>
        <end position="192"/>
    </location>
</feature>
<dbReference type="OrthoDB" id="9986677at2759"/>
<evidence type="ECO:0000256" key="5">
    <source>
        <dbReference type="ARBA" id="ARBA00022856"/>
    </source>
</evidence>
<evidence type="ECO:0000256" key="7">
    <source>
        <dbReference type="ARBA" id="ARBA00022989"/>
    </source>
</evidence>
<keyword evidence="5" id="KW-0571">Peptide transport</keyword>
<keyword evidence="6" id="KW-0653">Protein transport</keyword>
<dbReference type="NCBIfam" id="TIGR00728">
    <property type="entry name" value="OPT_sfam"/>
    <property type="match status" value="1"/>
</dbReference>
<feature type="region of interest" description="Disordered" evidence="9">
    <location>
        <begin position="1"/>
        <end position="58"/>
    </location>
</feature>
<evidence type="ECO:0000256" key="6">
    <source>
        <dbReference type="ARBA" id="ARBA00022927"/>
    </source>
</evidence>
<sequence>MGDSNSLTHEDSRPTPDSQRPKEIESQTTEPYTYQGLSQPANRPSLNEKPSYDEKNSGLEDTEALIKYLRWIIKDNENDPNFPSALLHKAAEALEPGVPPETVAEIVAAIRAEVKLGEENSPYPEVRACVSAVDDPATPVMTFRMWTIGLMLVVLGSGLNQFFVPRLPGISLSVTFAQLIAYPIGCFMARFLPTRVFHIGKRSFTFNPGPFNMKEHMLISIMANASFGGAYATDVIAVLRIERFYNNPALGGNLGFQAALVLSTQLIGYTLAGLTRRFLVYPRAMVWWGKLLEISVLRALHSKDEQRPVHGWKISQMRFFTICAVVYGIYFILPDVFFQSLSYFNWTTWIAPENAKLAIITGTVTGLGLNPLPTLDWNFMSTDPIVVPMWSIMNGYVGALGGMMAICGMYFRNALFTAYLPINSNGVFDRMGKRYNASRVLNKHGVLDQAQYEAYSPPFMAAANVVLYTGFMALYTSTLVYAGLHYRKHIFGGFSSLWNTSFLARKFRRSDRTEKNSTGEQNSIYADVHYRLMQSYPEVPEWWFLIIGVVSVTLAIFTIEYYQTQMPVWGLAFALGIALLLIVPCGIMDAVASVSAPLNVLSELVGGYALPGRPLANMMFKTFGYITMAQALGYAADMKLAHYVKIPPRATFIAQTVATILSALVSMAVLNWQLEQFPDLCSPTQPLHFTCPLYNTFFTASIIWGAVGPHRLFTRPGALYQVCIYGFLIGAIVPFIPWLAAKKWPRSGWSMIHTPIIISGFLAFAPENLAYYTPTVPLALFFQGYVKRRFTAWYEKYALTLTAGISAGIAIFGLVYFFAFQMNGQSWDWAGNTIYEAGCDGQACPLKEVPKEGFGPTSWA</sequence>
<feature type="transmembrane region" description="Helical" evidence="10">
    <location>
        <begin position="217"/>
        <end position="239"/>
    </location>
</feature>
<feature type="transmembrane region" description="Helical" evidence="10">
    <location>
        <begin position="719"/>
        <end position="741"/>
    </location>
</feature>
<feature type="transmembrane region" description="Helical" evidence="10">
    <location>
        <begin position="145"/>
        <end position="164"/>
    </location>
</feature>
<feature type="transmembrane region" description="Helical" evidence="10">
    <location>
        <begin position="769"/>
        <end position="786"/>
    </location>
</feature>
<feature type="transmembrane region" description="Helical" evidence="10">
    <location>
        <begin position="465"/>
        <end position="484"/>
    </location>
</feature>
<keyword evidence="3" id="KW-0813">Transport</keyword>
<evidence type="ECO:0000256" key="1">
    <source>
        <dbReference type="ARBA" id="ARBA00004141"/>
    </source>
</evidence>
<evidence type="ECO:0000313" key="12">
    <source>
        <dbReference type="Proteomes" id="UP000886653"/>
    </source>
</evidence>
<feature type="transmembrane region" description="Helical" evidence="10">
    <location>
        <begin position="686"/>
        <end position="707"/>
    </location>
</feature>
<dbReference type="GO" id="GO:0015031">
    <property type="term" value="P:protein transport"/>
    <property type="evidence" value="ECO:0007669"/>
    <property type="project" value="UniProtKB-KW"/>
</dbReference>
<evidence type="ECO:0008006" key="13">
    <source>
        <dbReference type="Google" id="ProtNLM"/>
    </source>
</evidence>
<dbReference type="AlphaFoldDB" id="A0A9P6NUN8"/>
<feature type="transmembrane region" description="Helical" evidence="10">
    <location>
        <begin position="569"/>
        <end position="598"/>
    </location>
</feature>
<dbReference type="GO" id="GO:0016020">
    <property type="term" value="C:membrane"/>
    <property type="evidence" value="ECO:0007669"/>
    <property type="project" value="UniProtKB-SubCell"/>
</dbReference>
<dbReference type="NCBIfam" id="TIGR00727">
    <property type="entry name" value="ISP4_OPT"/>
    <property type="match status" value="1"/>
</dbReference>
<reference evidence="11" key="1">
    <citation type="submission" date="2013-11" db="EMBL/GenBank/DDBJ databases">
        <title>Genome sequence of the fusiform rust pathogen reveals effectors for host alternation and coevolution with pine.</title>
        <authorList>
            <consortium name="DOE Joint Genome Institute"/>
            <person name="Smith K."/>
            <person name="Pendleton A."/>
            <person name="Kubisiak T."/>
            <person name="Anderson C."/>
            <person name="Salamov A."/>
            <person name="Aerts A."/>
            <person name="Riley R."/>
            <person name="Clum A."/>
            <person name="Lindquist E."/>
            <person name="Ence D."/>
            <person name="Campbell M."/>
            <person name="Kronenberg Z."/>
            <person name="Feau N."/>
            <person name="Dhillon B."/>
            <person name="Hamelin R."/>
            <person name="Burleigh J."/>
            <person name="Smith J."/>
            <person name="Yandell M."/>
            <person name="Nelson C."/>
            <person name="Grigoriev I."/>
            <person name="Davis J."/>
        </authorList>
    </citation>
    <scope>NUCLEOTIDE SEQUENCE</scope>
    <source>
        <strain evidence="11">G11</strain>
    </source>
</reference>
<proteinExistence type="inferred from homology"/>
<comment type="caution">
    <text evidence="11">The sequence shown here is derived from an EMBL/GenBank/DDBJ whole genome shotgun (WGS) entry which is preliminary data.</text>
</comment>
<evidence type="ECO:0000313" key="11">
    <source>
        <dbReference type="EMBL" id="KAG0150618.1"/>
    </source>
</evidence>
<dbReference type="GO" id="GO:0035673">
    <property type="term" value="F:oligopeptide transmembrane transporter activity"/>
    <property type="evidence" value="ECO:0007669"/>
    <property type="project" value="InterPro"/>
</dbReference>
<feature type="transmembrane region" description="Helical" evidence="10">
    <location>
        <begin position="385"/>
        <end position="411"/>
    </location>
</feature>
<feature type="transmembrane region" description="Helical" evidence="10">
    <location>
        <begin position="798"/>
        <end position="819"/>
    </location>
</feature>
<feature type="transmembrane region" description="Helical" evidence="10">
    <location>
        <begin position="650"/>
        <end position="674"/>
    </location>
</feature>
<comment type="subcellular location">
    <subcellularLocation>
        <location evidence="1">Membrane</location>
        <topology evidence="1">Multi-pass membrane protein</topology>
    </subcellularLocation>
</comment>
<evidence type="ECO:0000256" key="10">
    <source>
        <dbReference type="SAM" id="Phobius"/>
    </source>
</evidence>
<comment type="similarity">
    <text evidence="2">Belongs to the oligopeptide OPT transporter family.</text>
</comment>
<dbReference type="InterPro" id="IPR004648">
    <property type="entry name" value="Oligpept_transpt"/>
</dbReference>
<dbReference type="Proteomes" id="UP000886653">
    <property type="component" value="Unassembled WGS sequence"/>
</dbReference>
<organism evidence="11 12">
    <name type="scientific">Cronartium quercuum f. sp. fusiforme G11</name>
    <dbReference type="NCBI Taxonomy" id="708437"/>
    <lineage>
        <taxon>Eukaryota</taxon>
        <taxon>Fungi</taxon>
        <taxon>Dikarya</taxon>
        <taxon>Basidiomycota</taxon>
        <taxon>Pucciniomycotina</taxon>
        <taxon>Pucciniomycetes</taxon>
        <taxon>Pucciniales</taxon>
        <taxon>Coleosporiaceae</taxon>
        <taxon>Cronartium</taxon>
    </lineage>
</organism>
<dbReference type="PANTHER" id="PTHR22601">
    <property type="entry name" value="ISP4 LIKE PROTEIN"/>
    <property type="match status" value="1"/>
</dbReference>
<feature type="compositionally biased region" description="Basic and acidic residues" evidence="9">
    <location>
        <begin position="8"/>
        <end position="25"/>
    </location>
</feature>
<gene>
    <name evidence="11" type="ORF">CROQUDRAFT_652218</name>
</gene>
<dbReference type="Pfam" id="PF03169">
    <property type="entry name" value="OPT"/>
    <property type="match status" value="1"/>
</dbReference>
<keyword evidence="8 10" id="KW-0472">Membrane</keyword>
<feature type="transmembrane region" description="Helical" evidence="10">
    <location>
        <begin position="254"/>
        <end position="275"/>
    </location>
</feature>
<name>A0A9P6NUN8_9BASI</name>
<evidence type="ECO:0000256" key="4">
    <source>
        <dbReference type="ARBA" id="ARBA00022692"/>
    </source>
</evidence>
<evidence type="ECO:0000256" key="2">
    <source>
        <dbReference type="ARBA" id="ARBA00008807"/>
    </source>
</evidence>
<feature type="transmembrane region" description="Helical" evidence="10">
    <location>
        <begin position="542"/>
        <end position="562"/>
    </location>
</feature>
<evidence type="ECO:0000256" key="9">
    <source>
        <dbReference type="SAM" id="MobiDB-lite"/>
    </source>
</evidence>
<keyword evidence="7 10" id="KW-1133">Transmembrane helix</keyword>
<evidence type="ECO:0000256" key="3">
    <source>
        <dbReference type="ARBA" id="ARBA00022448"/>
    </source>
</evidence>
<dbReference type="EMBL" id="MU167218">
    <property type="protein sequence ID" value="KAG0150618.1"/>
    <property type="molecule type" value="Genomic_DNA"/>
</dbReference>
<dbReference type="InterPro" id="IPR004813">
    <property type="entry name" value="OPT"/>
</dbReference>
<accession>A0A9P6NUN8</accession>
<keyword evidence="4 10" id="KW-0812">Transmembrane</keyword>